<dbReference type="InterPro" id="IPR002716">
    <property type="entry name" value="PIN_dom"/>
</dbReference>
<dbReference type="PANTHER" id="PTHR34610">
    <property type="entry name" value="SSL7007 PROTEIN"/>
    <property type="match status" value="1"/>
</dbReference>
<reference evidence="2 3" key="1">
    <citation type="submission" date="2019-09" db="EMBL/GenBank/DDBJ databases">
        <title>Distinct polysaccharide growth profiles of human intestinal Prevotella copri isolates.</title>
        <authorList>
            <person name="Fehlner-Peach H."/>
            <person name="Magnabosco C."/>
            <person name="Raghavan V."/>
            <person name="Scher J.U."/>
            <person name="Tett A."/>
            <person name="Cox L.M."/>
            <person name="Gottsegen C."/>
            <person name="Watters A."/>
            <person name="Wiltshire- Gordon J.D."/>
            <person name="Segata N."/>
            <person name="Bonneau R."/>
            <person name="Littman D.R."/>
        </authorList>
    </citation>
    <scope>NUCLEOTIDE SEQUENCE [LARGE SCALE GENOMIC DNA]</scope>
    <source>
        <strain evidence="3">iAA917</strain>
    </source>
</reference>
<proteinExistence type="predicted"/>
<evidence type="ECO:0000313" key="2">
    <source>
        <dbReference type="EMBL" id="MQP15248.1"/>
    </source>
</evidence>
<dbReference type="Pfam" id="PF13470">
    <property type="entry name" value="PIN_3"/>
    <property type="match status" value="1"/>
</dbReference>
<dbReference type="EMBL" id="VZAH01000119">
    <property type="protein sequence ID" value="MQP15248.1"/>
    <property type="molecule type" value="Genomic_DNA"/>
</dbReference>
<dbReference type="InterPro" id="IPR029060">
    <property type="entry name" value="PIN-like_dom_sf"/>
</dbReference>
<dbReference type="RefSeq" id="WP_153089589.1">
    <property type="nucleotide sequence ID" value="NZ_VZAH01000119.1"/>
</dbReference>
<comment type="caution">
    <text evidence="2">The sequence shown here is derived from an EMBL/GenBank/DDBJ whole genome shotgun (WGS) entry which is preliminary data.</text>
</comment>
<protein>
    <submittedName>
        <fullName evidence="2">Putative toxin-antitoxin system toxin component, PIN family</fullName>
    </submittedName>
</protein>
<sequence>MVYAVIDTNIFVSALITHNSNASTARVLENLLLHRIIPLYNDDIIKEYDEVLHRAKFKLSEEQISTIIEHVKENGIDSSRFPYDGEMPDEDDRVFYEVCLSKEDSFLVTGNLKHFPKEPQVITAAEMMEILDNEL</sequence>
<evidence type="ECO:0000259" key="1">
    <source>
        <dbReference type="Pfam" id="PF13470"/>
    </source>
</evidence>
<accession>A0A6G1VQW7</accession>
<organism evidence="2 3">
    <name type="scientific">Segatella copri</name>
    <dbReference type="NCBI Taxonomy" id="165179"/>
    <lineage>
        <taxon>Bacteria</taxon>
        <taxon>Pseudomonadati</taxon>
        <taxon>Bacteroidota</taxon>
        <taxon>Bacteroidia</taxon>
        <taxon>Bacteroidales</taxon>
        <taxon>Prevotellaceae</taxon>
        <taxon>Segatella</taxon>
    </lineage>
</organism>
<dbReference type="SUPFAM" id="SSF88723">
    <property type="entry name" value="PIN domain-like"/>
    <property type="match status" value="1"/>
</dbReference>
<dbReference type="InterPro" id="IPR002850">
    <property type="entry name" value="PIN_toxin-like"/>
</dbReference>
<dbReference type="OrthoDB" id="9802272at2"/>
<gene>
    <name evidence="2" type="ORF">F7D25_12695</name>
</gene>
<dbReference type="AlphaFoldDB" id="A0A6G1VQW7"/>
<evidence type="ECO:0000313" key="3">
    <source>
        <dbReference type="Proteomes" id="UP000477980"/>
    </source>
</evidence>
<dbReference type="PANTHER" id="PTHR34610:SF3">
    <property type="entry name" value="SSL7007 PROTEIN"/>
    <property type="match status" value="1"/>
</dbReference>
<name>A0A6G1VQW7_9BACT</name>
<feature type="domain" description="PIN" evidence="1">
    <location>
        <begin position="4"/>
        <end position="112"/>
    </location>
</feature>
<dbReference type="NCBIfam" id="TIGR00305">
    <property type="entry name" value="putative toxin-antitoxin system toxin component, PIN family"/>
    <property type="match status" value="1"/>
</dbReference>
<dbReference type="Proteomes" id="UP000477980">
    <property type="component" value="Unassembled WGS sequence"/>
</dbReference>